<evidence type="ECO:0000256" key="2">
    <source>
        <dbReference type="ARBA" id="ARBA00022840"/>
    </source>
</evidence>
<dbReference type="GO" id="GO:0005524">
    <property type="term" value="F:ATP binding"/>
    <property type="evidence" value="ECO:0007669"/>
    <property type="project" value="UniProtKB-KW"/>
</dbReference>
<keyword evidence="1" id="KW-0547">Nucleotide-binding</keyword>
<evidence type="ECO:0008006" key="5">
    <source>
        <dbReference type="Google" id="ProtNLM"/>
    </source>
</evidence>
<dbReference type="AlphaFoldDB" id="A0A917KF19"/>
<dbReference type="EMBL" id="BMOY01000039">
    <property type="protein sequence ID" value="GGJ11785.1"/>
    <property type="molecule type" value="Genomic_DNA"/>
</dbReference>
<dbReference type="RefSeq" id="WP_188883016.1">
    <property type="nucleotide sequence ID" value="NZ_BMOY01000039.1"/>
</dbReference>
<dbReference type="Gene3D" id="3.40.50.300">
    <property type="entry name" value="P-loop containing nucleotide triphosphate hydrolases"/>
    <property type="match status" value="1"/>
</dbReference>
<dbReference type="NCBIfam" id="NF047398">
    <property type="entry name" value="AAA_KGGVGR"/>
    <property type="match status" value="1"/>
</dbReference>
<reference evidence="3" key="1">
    <citation type="journal article" date="2014" name="Int. J. Syst. Evol. Microbiol.">
        <title>Complete genome sequence of Corynebacterium casei LMG S-19264T (=DSM 44701T), isolated from a smear-ripened cheese.</title>
        <authorList>
            <consortium name="US DOE Joint Genome Institute (JGI-PGF)"/>
            <person name="Walter F."/>
            <person name="Albersmeier A."/>
            <person name="Kalinowski J."/>
            <person name="Ruckert C."/>
        </authorList>
    </citation>
    <scope>NUCLEOTIDE SEQUENCE</scope>
    <source>
        <strain evidence="3">JCM 18487</strain>
    </source>
</reference>
<name>A0A917KF19_9BACL</name>
<keyword evidence="2" id="KW-0067">ATP-binding</keyword>
<comment type="caution">
    <text evidence="3">The sequence shown here is derived from an EMBL/GenBank/DDBJ whole genome shotgun (WGS) entry which is preliminary data.</text>
</comment>
<dbReference type="InterPro" id="IPR050625">
    <property type="entry name" value="ParA/MinD_ATPase"/>
</dbReference>
<keyword evidence="4" id="KW-1185">Reference proteome</keyword>
<evidence type="ECO:0000313" key="3">
    <source>
        <dbReference type="EMBL" id="GGJ11785.1"/>
    </source>
</evidence>
<protein>
    <recommendedName>
        <fullName evidence="5">AAA domain-containing protein</fullName>
    </recommendedName>
</protein>
<dbReference type="GO" id="GO:0051782">
    <property type="term" value="P:negative regulation of cell division"/>
    <property type="evidence" value="ECO:0007669"/>
    <property type="project" value="TreeGrafter"/>
</dbReference>
<organism evidence="3 4">
    <name type="scientific">Alicyclobacillus cellulosilyticus</name>
    <dbReference type="NCBI Taxonomy" id="1003997"/>
    <lineage>
        <taxon>Bacteria</taxon>
        <taxon>Bacillati</taxon>
        <taxon>Bacillota</taxon>
        <taxon>Bacilli</taxon>
        <taxon>Bacillales</taxon>
        <taxon>Alicyclobacillaceae</taxon>
        <taxon>Alicyclobacillus</taxon>
    </lineage>
</organism>
<dbReference type="Proteomes" id="UP000637695">
    <property type="component" value="Unassembled WGS sequence"/>
</dbReference>
<reference evidence="3" key="2">
    <citation type="submission" date="2020-09" db="EMBL/GenBank/DDBJ databases">
        <authorList>
            <person name="Sun Q."/>
            <person name="Ohkuma M."/>
        </authorList>
    </citation>
    <scope>NUCLEOTIDE SEQUENCE</scope>
    <source>
        <strain evidence="3">JCM 18487</strain>
    </source>
</reference>
<dbReference type="PANTHER" id="PTHR43384:SF6">
    <property type="entry name" value="SEPTUM SITE-DETERMINING PROTEIN MIND HOMOLOG, CHLOROPLASTIC"/>
    <property type="match status" value="1"/>
</dbReference>
<dbReference type="SUPFAM" id="SSF52540">
    <property type="entry name" value="P-loop containing nucleoside triphosphate hydrolases"/>
    <property type="match status" value="1"/>
</dbReference>
<evidence type="ECO:0000256" key="1">
    <source>
        <dbReference type="ARBA" id="ARBA00022741"/>
    </source>
</evidence>
<dbReference type="GO" id="GO:0005829">
    <property type="term" value="C:cytosol"/>
    <property type="evidence" value="ECO:0007669"/>
    <property type="project" value="TreeGrafter"/>
</dbReference>
<gene>
    <name evidence="3" type="ORF">GCM10010885_21380</name>
</gene>
<proteinExistence type="predicted"/>
<accession>A0A917KF19</accession>
<dbReference type="GO" id="GO:0009898">
    <property type="term" value="C:cytoplasmic side of plasma membrane"/>
    <property type="evidence" value="ECO:0007669"/>
    <property type="project" value="TreeGrafter"/>
</dbReference>
<dbReference type="GO" id="GO:0016887">
    <property type="term" value="F:ATP hydrolysis activity"/>
    <property type="evidence" value="ECO:0007669"/>
    <property type="project" value="TreeGrafter"/>
</dbReference>
<evidence type="ECO:0000313" key="4">
    <source>
        <dbReference type="Proteomes" id="UP000637695"/>
    </source>
</evidence>
<dbReference type="InterPro" id="IPR027417">
    <property type="entry name" value="P-loop_NTPase"/>
</dbReference>
<dbReference type="PANTHER" id="PTHR43384">
    <property type="entry name" value="SEPTUM SITE-DETERMINING PROTEIN MIND HOMOLOG, CHLOROPLASTIC-RELATED"/>
    <property type="match status" value="1"/>
</dbReference>
<sequence>MALGDLRFDTALDRARAALAAWDGLAAWTAAVTLIRDVQGRITVFLEPRRAVAEDEPFLEGLQRRLAADLGPYFSGDVWIANPADAALASMEAIIRAERVPAPWDGRADGGMAWYVLERRIAKEYWHGPGAAEAWPWSSAEVRAGRRPAIVTFYSYKGGMGRTATLAAAALVLAQRGCRVAMVDLDLEAPGLSSLFVPDDAVASGVIDYLMEKPLRPDWQAGSGVVTIADPRLALGDAPLWLVPAGRVNEHYLEKLARIDFQHQVSDRLPRLMKQFFTELADAYAPLDFILLDARAGFHDLGGLALTRLAHAVVLLANLSRPTWAGLPVVLQRLAGSQAQAVPVVLVYAGAPNVRHAGADADMARFRAMAEGAYLRVSGADGADAASGKDASAVPVSAAPFATVALPWHEALRGEVRLWGDAADDTARIRNLVAVLTGAPYQELVRRLLMCFRQADGEA</sequence>